<dbReference type="Proteomes" id="UP001500889">
    <property type="component" value="Chromosome U"/>
</dbReference>
<evidence type="ECO:0000313" key="3">
    <source>
        <dbReference type="EMBL" id="BFF93598.1"/>
    </source>
</evidence>
<evidence type="ECO:0000256" key="2">
    <source>
        <dbReference type="SAM" id="SignalP"/>
    </source>
</evidence>
<proteinExistence type="predicted"/>
<evidence type="ECO:0000256" key="1">
    <source>
        <dbReference type="SAM" id="MobiDB-lite"/>
    </source>
</evidence>
<organism evidence="3 4">
    <name type="scientific">Drosophila madeirensis</name>
    <name type="common">Fruit fly</name>
    <dbReference type="NCBI Taxonomy" id="30013"/>
    <lineage>
        <taxon>Eukaryota</taxon>
        <taxon>Metazoa</taxon>
        <taxon>Ecdysozoa</taxon>
        <taxon>Arthropoda</taxon>
        <taxon>Hexapoda</taxon>
        <taxon>Insecta</taxon>
        <taxon>Pterygota</taxon>
        <taxon>Neoptera</taxon>
        <taxon>Endopterygota</taxon>
        <taxon>Diptera</taxon>
        <taxon>Brachycera</taxon>
        <taxon>Muscomorpha</taxon>
        <taxon>Ephydroidea</taxon>
        <taxon>Drosophilidae</taxon>
        <taxon>Drosophila</taxon>
        <taxon>Sophophora</taxon>
    </lineage>
</organism>
<keyword evidence="2" id="KW-0732">Signal</keyword>
<gene>
    <name evidence="3" type="ORF">DMAD_11424</name>
</gene>
<accession>A0AAU9FD54</accession>
<evidence type="ECO:0000313" key="4">
    <source>
        <dbReference type="Proteomes" id="UP001500889"/>
    </source>
</evidence>
<dbReference type="AlphaFoldDB" id="A0AAU9FD54"/>
<feature type="compositionally biased region" description="Polar residues" evidence="1">
    <location>
        <begin position="56"/>
        <end position="66"/>
    </location>
</feature>
<name>A0AAU9FD54_DROMD</name>
<evidence type="ECO:0008006" key="5">
    <source>
        <dbReference type="Google" id="ProtNLM"/>
    </source>
</evidence>
<reference evidence="3 4" key="1">
    <citation type="submission" date="2024-02" db="EMBL/GenBank/DDBJ databases">
        <title>A chromosome-level genome assembly of Drosophila madeirensis, a fruit fly species endemic to Madeira island.</title>
        <authorList>
            <person name="Tomihara K."/>
            <person name="Llopart A."/>
            <person name="Yamamoto D."/>
        </authorList>
    </citation>
    <scope>NUCLEOTIDE SEQUENCE [LARGE SCALE GENOMIC DNA]</scope>
    <source>
        <strain evidence="3 4">RF1</strain>
    </source>
</reference>
<sequence>MAVTNIMRLCFCCGLVLFLCSQLAAAGRFRHARAHDGFHNIEREAAWRHSPRQRAHQANNRPNSQG</sequence>
<dbReference type="EMBL" id="AP029264">
    <property type="protein sequence ID" value="BFF93598.1"/>
    <property type="molecule type" value="Genomic_DNA"/>
</dbReference>
<feature type="region of interest" description="Disordered" evidence="1">
    <location>
        <begin position="45"/>
        <end position="66"/>
    </location>
</feature>
<keyword evidence="4" id="KW-1185">Reference proteome</keyword>
<feature type="chain" id="PRO_5043717563" description="Secreted protein" evidence="2">
    <location>
        <begin position="27"/>
        <end position="66"/>
    </location>
</feature>
<protein>
    <recommendedName>
        <fullName evidence="5">Secreted protein</fullName>
    </recommendedName>
</protein>
<feature type="signal peptide" evidence="2">
    <location>
        <begin position="1"/>
        <end position="26"/>
    </location>
</feature>